<sequence>MRHSWEAPEFTERTSVGLDVHARSIVAAAIDGVTGELIQSRLTPSHVHIRSWLADLPGPVAVAYEAGPTGFGLSRSLTAAGIRCEVVAPSKLQRPSGDRVKTDARDAVHLARLLRLDEFTAVWVPTLDQETARDLVRAREDARGDLMQARHRLSKLLLRQGLVYSEGRAWTGAHEAWLRRQRFQSPALQLAFESDFEAVLTVQARRDRLDEAIAMAQDSEFTPIVRRLGCLRGISNLTGLALAVEVGDWHRFTGNSIGSFVGLVPSECYSGASRVQGSITKTGNTHLRRLLVEAAWHHRARYAIGKTIQDRWELAPVAARARGDAGNRRLHARWNSFRERRKRHVVANVAIARELSGWCWSLAVLEE</sequence>
<dbReference type="Proteomes" id="UP000504882">
    <property type="component" value="Unassembled WGS sequence"/>
</dbReference>
<comment type="caution">
    <text evidence="3">The sequence shown here is derived from an EMBL/GenBank/DDBJ whole genome shotgun (WGS) entry which is preliminary data.</text>
</comment>
<evidence type="ECO:0000313" key="4">
    <source>
        <dbReference type="Proteomes" id="UP000504882"/>
    </source>
</evidence>
<dbReference type="PANTHER" id="PTHR33055">
    <property type="entry name" value="TRANSPOSASE FOR INSERTION SEQUENCE ELEMENT IS1111A"/>
    <property type="match status" value="1"/>
</dbReference>
<dbReference type="NCBIfam" id="NF033542">
    <property type="entry name" value="transpos_IS110"/>
    <property type="match status" value="1"/>
</dbReference>
<proteinExistence type="predicted"/>
<evidence type="ECO:0000259" key="1">
    <source>
        <dbReference type="Pfam" id="PF01548"/>
    </source>
</evidence>
<organism evidence="3 4">
    <name type="scientific">Occultella glacieicola</name>
    <dbReference type="NCBI Taxonomy" id="2518684"/>
    <lineage>
        <taxon>Bacteria</taxon>
        <taxon>Bacillati</taxon>
        <taxon>Actinomycetota</taxon>
        <taxon>Actinomycetes</taxon>
        <taxon>Micrococcales</taxon>
        <taxon>Ruaniaceae</taxon>
        <taxon>Occultella</taxon>
    </lineage>
</organism>
<dbReference type="InterPro" id="IPR002525">
    <property type="entry name" value="Transp_IS110-like_N"/>
</dbReference>
<evidence type="ECO:0000313" key="3">
    <source>
        <dbReference type="EMBL" id="TDE98992.1"/>
    </source>
</evidence>
<accession>A0ABY2EDL9</accession>
<feature type="domain" description="Transposase IS116/IS110/IS902 C-terminal" evidence="2">
    <location>
        <begin position="228"/>
        <end position="299"/>
    </location>
</feature>
<dbReference type="EMBL" id="SMNA01000001">
    <property type="protein sequence ID" value="TDE98992.1"/>
    <property type="molecule type" value="Genomic_DNA"/>
</dbReference>
<dbReference type="InterPro" id="IPR003346">
    <property type="entry name" value="Transposase_20"/>
</dbReference>
<evidence type="ECO:0000259" key="2">
    <source>
        <dbReference type="Pfam" id="PF02371"/>
    </source>
</evidence>
<dbReference type="Pfam" id="PF02371">
    <property type="entry name" value="Transposase_20"/>
    <property type="match status" value="1"/>
</dbReference>
<dbReference type="Pfam" id="PF01548">
    <property type="entry name" value="DEDD_Tnp_IS110"/>
    <property type="match status" value="1"/>
</dbReference>
<protein>
    <submittedName>
        <fullName evidence="3">IS110 family transposase</fullName>
    </submittedName>
</protein>
<dbReference type="PANTHER" id="PTHR33055:SF3">
    <property type="entry name" value="PUTATIVE TRANSPOSASE FOR IS117-RELATED"/>
    <property type="match status" value="1"/>
</dbReference>
<feature type="domain" description="Transposase IS110-like N-terminal" evidence="1">
    <location>
        <begin position="16"/>
        <end position="158"/>
    </location>
</feature>
<gene>
    <name evidence="3" type="ORF">EXU48_02050</name>
</gene>
<reference evidence="3 4" key="1">
    <citation type="submission" date="2019-03" db="EMBL/GenBank/DDBJ databases">
        <title>Genomic features of bacteria from cold environments.</title>
        <authorList>
            <person name="Shen L."/>
        </authorList>
    </citation>
    <scope>NUCLEOTIDE SEQUENCE [LARGE SCALE GENOMIC DNA]</scope>
    <source>
        <strain evidence="4">T3246-1</strain>
    </source>
</reference>
<keyword evidence="4" id="KW-1185">Reference proteome</keyword>
<name>A0ABY2EDL9_9MICO</name>
<dbReference type="InterPro" id="IPR047650">
    <property type="entry name" value="Transpos_IS110"/>
</dbReference>